<evidence type="ECO:0000256" key="1">
    <source>
        <dbReference type="ARBA" id="ARBA00007162"/>
    </source>
</evidence>
<dbReference type="EMBL" id="JAEDAK010000003">
    <property type="protein sequence ID" value="MBH9576410.1"/>
    <property type="molecule type" value="Genomic_DNA"/>
</dbReference>
<dbReference type="Pfam" id="PF12974">
    <property type="entry name" value="Phosphonate-bd"/>
    <property type="match status" value="1"/>
</dbReference>
<keyword evidence="4" id="KW-1185">Reference proteome</keyword>
<dbReference type="PANTHER" id="PTHR35841:SF1">
    <property type="entry name" value="PHOSPHONATES-BINDING PERIPLASMIC PROTEIN"/>
    <property type="match status" value="1"/>
</dbReference>
<evidence type="ECO:0000313" key="3">
    <source>
        <dbReference type="EMBL" id="MBH9576410.1"/>
    </source>
</evidence>
<protein>
    <submittedName>
        <fullName evidence="3">Phosphate/phosphite/phosphonate ABC transporter substrate-binding protein</fullName>
    </submittedName>
</protein>
<dbReference type="SUPFAM" id="SSF53850">
    <property type="entry name" value="Periplasmic binding protein-like II"/>
    <property type="match status" value="1"/>
</dbReference>
<reference evidence="3" key="1">
    <citation type="submission" date="2020-12" db="EMBL/GenBank/DDBJ databases">
        <title>The genome sequence of Inhella sp. 1Y17.</title>
        <authorList>
            <person name="Liu Y."/>
        </authorList>
    </citation>
    <scope>NUCLEOTIDE SEQUENCE</scope>
    <source>
        <strain evidence="3">1Y17</strain>
    </source>
</reference>
<dbReference type="AlphaFoldDB" id="A0A931NHD9"/>
<comment type="similarity">
    <text evidence="1">Belongs to the phosphate/phosphite/phosphonate binding protein family.</text>
</comment>
<evidence type="ECO:0000313" key="4">
    <source>
        <dbReference type="Proteomes" id="UP000613266"/>
    </source>
</evidence>
<dbReference type="NCBIfam" id="TIGR01098">
    <property type="entry name" value="3A0109s03R"/>
    <property type="match status" value="1"/>
</dbReference>
<gene>
    <name evidence="3" type="primary">phnD</name>
    <name evidence="3" type="ORF">I7X39_05770</name>
</gene>
<accession>A0A931NHD9</accession>
<name>A0A931NHD9_9BURK</name>
<dbReference type="InterPro" id="IPR005770">
    <property type="entry name" value="PhnD"/>
</dbReference>
<dbReference type="Proteomes" id="UP000613266">
    <property type="component" value="Unassembled WGS sequence"/>
</dbReference>
<dbReference type="GO" id="GO:0043190">
    <property type="term" value="C:ATP-binding cassette (ABC) transporter complex"/>
    <property type="evidence" value="ECO:0007669"/>
    <property type="project" value="InterPro"/>
</dbReference>
<dbReference type="PANTHER" id="PTHR35841">
    <property type="entry name" value="PHOSPHONATES-BINDING PERIPLASMIC PROTEIN"/>
    <property type="match status" value="1"/>
</dbReference>
<dbReference type="Gene3D" id="3.40.190.10">
    <property type="entry name" value="Periplasmic binding protein-like II"/>
    <property type="match status" value="2"/>
</dbReference>
<comment type="caution">
    <text evidence="3">The sequence shown here is derived from an EMBL/GenBank/DDBJ whole genome shotgun (WGS) entry which is preliminary data.</text>
</comment>
<dbReference type="RefSeq" id="WP_198110030.1">
    <property type="nucleotide sequence ID" value="NZ_JAEDAK010000003.1"/>
</dbReference>
<evidence type="ECO:0000256" key="2">
    <source>
        <dbReference type="ARBA" id="ARBA00022729"/>
    </source>
</evidence>
<sequence>MRPEALTRRTLLALGLAPLGVQGADCPPAARLGPGLCDANGDLQADAPADPRQWIDPDPLVMADVPTSDMTARAARAEPFRQHLERQLQRRVSYFIARDYADLITAFHAQRVHLLNVHTGSVEQEVVCGGYVPIAQPIEPDGELAGYRMEIVVPADSPLRRVEDLKARTLTLVDERSASGYKLPRALLEREFRMRAGREYQVNFSGRHDNSIMGVANGLYEAAAVGSAVRTDLLRQKLLDPDSLRVIYTSPLLPHSPWGVSHRLHPQLVEQLRKALVAYDGPDHVLQSGSRFRAADYRRDWGFMRELNRSVGEQPSCR</sequence>
<organism evidence="3 4">
    <name type="scientific">Inhella proteolytica</name>
    <dbReference type="NCBI Taxonomy" id="2795029"/>
    <lineage>
        <taxon>Bacteria</taxon>
        <taxon>Pseudomonadati</taxon>
        <taxon>Pseudomonadota</taxon>
        <taxon>Betaproteobacteria</taxon>
        <taxon>Burkholderiales</taxon>
        <taxon>Sphaerotilaceae</taxon>
        <taxon>Inhella</taxon>
    </lineage>
</organism>
<keyword evidence="2" id="KW-0732">Signal</keyword>
<dbReference type="GO" id="GO:0055085">
    <property type="term" value="P:transmembrane transport"/>
    <property type="evidence" value="ECO:0007669"/>
    <property type="project" value="InterPro"/>
</dbReference>
<proteinExistence type="inferred from homology"/>